<dbReference type="SUPFAM" id="SSF51556">
    <property type="entry name" value="Metallo-dependent hydrolases"/>
    <property type="match status" value="1"/>
</dbReference>
<dbReference type="Proteomes" id="UP001208689">
    <property type="component" value="Chromosome"/>
</dbReference>
<dbReference type="Gene3D" id="3.20.20.140">
    <property type="entry name" value="Metal-dependent hydrolases"/>
    <property type="match status" value="1"/>
</dbReference>
<dbReference type="InterPro" id="IPR032465">
    <property type="entry name" value="ACMSD"/>
</dbReference>
<gene>
    <name evidence="3" type="ORF">NEF87_004824</name>
</gene>
<organism evidence="3 4">
    <name type="scientific">Candidatus Lokiarchaeum ossiferum</name>
    <dbReference type="NCBI Taxonomy" id="2951803"/>
    <lineage>
        <taxon>Archaea</taxon>
        <taxon>Promethearchaeati</taxon>
        <taxon>Promethearchaeota</taxon>
        <taxon>Promethearchaeia</taxon>
        <taxon>Promethearchaeales</taxon>
        <taxon>Promethearchaeaceae</taxon>
        <taxon>Candidatus Lokiarchaeum</taxon>
    </lineage>
</organism>
<accession>A0ABY6I1F5</accession>
<evidence type="ECO:0000259" key="2">
    <source>
        <dbReference type="Pfam" id="PF04909"/>
    </source>
</evidence>
<keyword evidence="4" id="KW-1185">Reference proteome</keyword>
<keyword evidence="1" id="KW-0456">Lyase</keyword>
<dbReference type="Pfam" id="PF04909">
    <property type="entry name" value="Amidohydro_2"/>
    <property type="match status" value="1"/>
</dbReference>
<reference evidence="3" key="1">
    <citation type="submission" date="2022-09" db="EMBL/GenBank/DDBJ databases">
        <title>Actin cytoskeleton and complex cell architecture in an #Asgard archaeon.</title>
        <authorList>
            <person name="Ponce Toledo R.I."/>
            <person name="Schleper C."/>
            <person name="Rodrigues Oliveira T."/>
            <person name="Wollweber F."/>
            <person name="Xu J."/>
            <person name="Rittmann S."/>
            <person name="Klingl A."/>
            <person name="Pilhofer M."/>
        </authorList>
    </citation>
    <scope>NUCLEOTIDE SEQUENCE</scope>
    <source>
        <strain evidence="3">B-35</strain>
    </source>
</reference>
<dbReference type="PANTHER" id="PTHR21240">
    <property type="entry name" value="2-AMINO-3-CARBOXYLMUCONATE-6-SEMIALDEHYDE DECARBOXYLASE"/>
    <property type="match status" value="1"/>
</dbReference>
<name>A0ABY6I1F5_9ARCH</name>
<dbReference type="InterPro" id="IPR006680">
    <property type="entry name" value="Amidohydro-rel"/>
</dbReference>
<sequence>MSNHYSIYNCHIHIFETACVPRKLFGGIARIIYQNKRFDRLINRWSQKKKSRLDQRERIARFIEIGGLSSRKIFEHAIKFYAPGTSFVVLSMDLAAMGAGKPIQKYHVQLKKLINLKKDYKDLVLPFLCVDPRRREFLKENGETIENTSNINIKLALKNFVQYWIEKRNFHGIKLYPPLGYFPWDERFDYLYDYAEKNEIPVITHCSSGIINSQEKKKVLIARIEENVQKLKACGIKINPKNLRKMTRKEICSIFSHPFNYLHLLKRWPKLKICLAHFGGADEIDKYLFPFPQEDVINNWFWYIREMLIKHKSLYTDISFQWGDRRFDSLLKVILLRSRISSQILFGSDYYMNQIAFSERNFGLDLRGYLGESEFKKIAYSNAKSFLFPEPILISQNE</sequence>
<evidence type="ECO:0000313" key="3">
    <source>
        <dbReference type="EMBL" id="UYP48539.1"/>
    </source>
</evidence>
<evidence type="ECO:0000313" key="4">
    <source>
        <dbReference type="Proteomes" id="UP001208689"/>
    </source>
</evidence>
<evidence type="ECO:0000256" key="1">
    <source>
        <dbReference type="ARBA" id="ARBA00023239"/>
    </source>
</evidence>
<dbReference type="InterPro" id="IPR032466">
    <property type="entry name" value="Metal_Hydrolase"/>
</dbReference>
<dbReference type="PANTHER" id="PTHR21240:SF28">
    <property type="entry name" value="ISO-OROTATE DECARBOXYLASE (EUROFUNG)"/>
    <property type="match status" value="1"/>
</dbReference>
<feature type="domain" description="Amidohydrolase-related" evidence="2">
    <location>
        <begin position="164"/>
        <end position="387"/>
    </location>
</feature>
<dbReference type="EMBL" id="CP104013">
    <property type="protein sequence ID" value="UYP48539.1"/>
    <property type="molecule type" value="Genomic_DNA"/>
</dbReference>
<protein>
    <recommendedName>
        <fullName evidence="2">Amidohydrolase-related domain-containing protein</fullName>
    </recommendedName>
</protein>
<proteinExistence type="predicted"/>